<accession>Q11F41</accession>
<proteinExistence type="inferred from homology"/>
<evidence type="ECO:0000259" key="12">
    <source>
        <dbReference type="Pfam" id="PF26002"/>
    </source>
</evidence>
<evidence type="ECO:0000256" key="4">
    <source>
        <dbReference type="ARBA" id="ARBA00022475"/>
    </source>
</evidence>
<feature type="domain" description="AprE-like beta-barrel" evidence="12">
    <location>
        <begin position="331"/>
        <end position="420"/>
    </location>
</feature>
<evidence type="ECO:0000256" key="5">
    <source>
        <dbReference type="ARBA" id="ARBA00022519"/>
    </source>
</evidence>
<dbReference type="GO" id="GO:0015031">
    <property type="term" value="P:protein transport"/>
    <property type="evidence" value="ECO:0007669"/>
    <property type="project" value="InterPro"/>
</dbReference>
<dbReference type="InterPro" id="IPR058781">
    <property type="entry name" value="HH_AprE-like"/>
</dbReference>
<evidence type="ECO:0000256" key="3">
    <source>
        <dbReference type="ARBA" id="ARBA00022448"/>
    </source>
</evidence>
<evidence type="ECO:0000256" key="6">
    <source>
        <dbReference type="ARBA" id="ARBA00022692"/>
    </source>
</evidence>
<dbReference type="NCBIfam" id="TIGR01843">
    <property type="entry name" value="type_I_hlyD"/>
    <property type="match status" value="1"/>
</dbReference>
<evidence type="ECO:0000259" key="11">
    <source>
        <dbReference type="Pfam" id="PF25994"/>
    </source>
</evidence>
<dbReference type="GO" id="GO:0005886">
    <property type="term" value="C:plasma membrane"/>
    <property type="evidence" value="ECO:0007669"/>
    <property type="project" value="UniProtKB-SubCell"/>
</dbReference>
<keyword evidence="7 9" id="KW-1133">Transmembrane helix</keyword>
<keyword evidence="8 9" id="KW-0472">Membrane</keyword>
<evidence type="ECO:0000256" key="8">
    <source>
        <dbReference type="ARBA" id="ARBA00023136"/>
    </source>
</evidence>
<evidence type="ECO:0000256" key="1">
    <source>
        <dbReference type="ARBA" id="ARBA00004377"/>
    </source>
</evidence>
<evidence type="ECO:0000256" key="9">
    <source>
        <dbReference type="RuleBase" id="RU365093"/>
    </source>
</evidence>
<dbReference type="PANTHER" id="PTHR30386">
    <property type="entry name" value="MEMBRANE FUSION SUBUNIT OF EMRAB-TOLC MULTIDRUG EFFLUX PUMP"/>
    <property type="match status" value="1"/>
</dbReference>
<comment type="similarity">
    <text evidence="2 9">Belongs to the membrane fusion protein (MFP) (TC 8.A.1) family.</text>
</comment>
<feature type="coiled-coil region" evidence="10">
    <location>
        <begin position="219"/>
        <end position="296"/>
    </location>
</feature>
<keyword evidence="6 9" id="KW-0812">Transmembrane</keyword>
<comment type="subcellular location">
    <subcellularLocation>
        <location evidence="1 9">Cell inner membrane</location>
        <topology evidence="1 9">Single-pass membrane protein</topology>
    </subcellularLocation>
</comment>
<keyword evidence="4 9" id="KW-1003">Cell membrane</keyword>
<keyword evidence="10" id="KW-0175">Coiled coil</keyword>
<keyword evidence="3 9" id="KW-0813">Transport</keyword>
<dbReference type="OrthoDB" id="9810980at2"/>
<dbReference type="eggNOG" id="COG0845">
    <property type="taxonomic scope" value="Bacteria"/>
</dbReference>
<name>Q11F41_CHESB</name>
<dbReference type="EMBL" id="CP000390">
    <property type="protein sequence ID" value="ABG63984.1"/>
    <property type="molecule type" value="Genomic_DNA"/>
</dbReference>
<reference evidence="13" key="1">
    <citation type="submission" date="2006-06" db="EMBL/GenBank/DDBJ databases">
        <title>Complete sequence of chromosome of Chelativorans sp. BNC1.</title>
        <authorList>
            <consortium name="US DOE Joint Genome Institute"/>
            <person name="Copeland A."/>
            <person name="Lucas S."/>
            <person name="Lapidus A."/>
            <person name="Barry K."/>
            <person name="Detter J.C."/>
            <person name="Glavina del Rio T."/>
            <person name="Hammon N."/>
            <person name="Israni S."/>
            <person name="Dalin E."/>
            <person name="Tice H."/>
            <person name="Pitluck S."/>
            <person name="Chertkov O."/>
            <person name="Brettin T."/>
            <person name="Bruce D."/>
            <person name="Han C."/>
            <person name="Tapia R."/>
            <person name="Gilna P."/>
            <person name="Schmutz J."/>
            <person name="Larimer F."/>
            <person name="Land M."/>
            <person name="Hauser L."/>
            <person name="Kyrpides N."/>
            <person name="Mikhailova N."/>
            <person name="Richardson P."/>
        </authorList>
    </citation>
    <scope>NUCLEOTIDE SEQUENCE</scope>
    <source>
        <strain evidence="13">BNC1</strain>
    </source>
</reference>
<dbReference type="HOGENOM" id="CLU_023976_1_1_5"/>
<dbReference type="KEGG" id="mes:Meso_2600"/>
<dbReference type="PRINTS" id="PR01490">
    <property type="entry name" value="RTXTOXIND"/>
</dbReference>
<organism evidence="13">
    <name type="scientific">Chelativorans sp. (strain BNC1)</name>
    <dbReference type="NCBI Taxonomy" id="266779"/>
    <lineage>
        <taxon>Bacteria</taxon>
        <taxon>Pseudomonadati</taxon>
        <taxon>Pseudomonadota</taxon>
        <taxon>Alphaproteobacteria</taxon>
        <taxon>Hyphomicrobiales</taxon>
        <taxon>Phyllobacteriaceae</taxon>
        <taxon>Chelativorans</taxon>
    </lineage>
</organism>
<gene>
    <name evidence="13" type="ordered locus">Meso_2600</name>
</gene>
<dbReference type="InterPro" id="IPR058982">
    <property type="entry name" value="Beta-barrel_AprE"/>
</dbReference>
<feature type="domain" description="AprE-like long alpha-helical hairpin" evidence="11">
    <location>
        <begin position="101"/>
        <end position="288"/>
    </location>
</feature>
<dbReference type="Pfam" id="PF25994">
    <property type="entry name" value="HH_AprE"/>
    <property type="match status" value="1"/>
</dbReference>
<dbReference type="PANTHER" id="PTHR30386:SF17">
    <property type="entry name" value="ALKALINE PROTEASE SECRETION PROTEIN APRE"/>
    <property type="match status" value="1"/>
</dbReference>
<dbReference type="InterPro" id="IPR050739">
    <property type="entry name" value="MFP"/>
</dbReference>
<evidence type="ECO:0000313" key="13">
    <source>
        <dbReference type="EMBL" id="ABG63984.1"/>
    </source>
</evidence>
<dbReference type="Pfam" id="PF26002">
    <property type="entry name" value="Beta-barrel_AprE"/>
    <property type="match status" value="1"/>
</dbReference>
<evidence type="ECO:0000256" key="2">
    <source>
        <dbReference type="ARBA" id="ARBA00009477"/>
    </source>
</evidence>
<dbReference type="InterPro" id="IPR010129">
    <property type="entry name" value="T1SS_HlyD"/>
</dbReference>
<evidence type="ECO:0000256" key="7">
    <source>
        <dbReference type="ARBA" id="ARBA00022989"/>
    </source>
</evidence>
<evidence type="ECO:0000256" key="10">
    <source>
        <dbReference type="SAM" id="Coils"/>
    </source>
</evidence>
<dbReference type="AlphaFoldDB" id="Q11F41"/>
<keyword evidence="5 9" id="KW-0997">Cell inner membrane</keyword>
<dbReference type="STRING" id="266779.Meso_2600"/>
<feature type="transmembrane region" description="Helical" evidence="9">
    <location>
        <begin position="28"/>
        <end position="53"/>
    </location>
</feature>
<dbReference type="Gene3D" id="2.40.30.170">
    <property type="match status" value="1"/>
</dbReference>
<sequence length="444" mass="48883">MSDIAKVHDIEWFSEVPRSIRKQTTFGIILLGVTFGGFGGWALTAPLAAAVIAQGSFVATGQNKIVQHFEGGIIKEILVNEGDQVKSDQPLILLDETAALAKERELFLRQVRLEAISARLYAQLGGKDEIELPAILADNRMDPEVAPILEAQKLNFEAWKTKLGSEVALVEQNIMALGYRAEGYAKQREATIIQLGLLKEEAEGKEVLLKQGLIRKTEMKAIQRAIAEAEGEIARLAAEVSETHSQVNKEEQQIIQTKTAYREAVLDELQRIQAELDSVREQSRAAKNVLQRATINAPVTGTVVRLNYHTSGGVIESGKGIMEILPSDAPLIIEAHVPRNEIDDVKVGQEATIRLISLNQRTTPVLNGEVFYISADALKGEPNAPQDFYLARIRLPATEIARVSGFTPTPGMPAEILIQTAERTFFSYLTKPITDSMSRAFTEH</sequence>
<protein>
    <recommendedName>
        <fullName evidence="9">Membrane fusion protein (MFP) family protein</fullName>
    </recommendedName>
</protein>